<accession>A0A0A9F2P4</accession>
<reference evidence="1" key="1">
    <citation type="submission" date="2014-09" db="EMBL/GenBank/DDBJ databases">
        <authorList>
            <person name="Magalhaes I.L.F."/>
            <person name="Oliveira U."/>
            <person name="Santos F.R."/>
            <person name="Vidigal T.H.D.A."/>
            <person name="Brescovit A.D."/>
            <person name="Santos A.J."/>
        </authorList>
    </citation>
    <scope>NUCLEOTIDE SEQUENCE</scope>
    <source>
        <tissue evidence="1">Shoot tissue taken approximately 20 cm above the soil surface</tissue>
    </source>
</reference>
<proteinExistence type="predicted"/>
<evidence type="ECO:0000313" key="1">
    <source>
        <dbReference type="EMBL" id="JAE05484.1"/>
    </source>
</evidence>
<protein>
    <submittedName>
        <fullName evidence="1">Uncharacterized protein</fullName>
    </submittedName>
</protein>
<dbReference type="AlphaFoldDB" id="A0A0A9F2P4"/>
<sequence length="55" mass="5853">MNGTRENLCPPVPCCFLRLLQPEVKVTTVCGHTHGAIVVPMHVLDLSANANIGKG</sequence>
<dbReference type="EMBL" id="GBRH01192412">
    <property type="protein sequence ID" value="JAE05484.1"/>
    <property type="molecule type" value="Transcribed_RNA"/>
</dbReference>
<reference evidence="1" key="2">
    <citation type="journal article" date="2015" name="Data Brief">
        <title>Shoot transcriptome of the giant reed, Arundo donax.</title>
        <authorList>
            <person name="Barrero R.A."/>
            <person name="Guerrero F.D."/>
            <person name="Moolhuijzen P."/>
            <person name="Goolsby J.A."/>
            <person name="Tidwell J."/>
            <person name="Bellgard S.E."/>
            <person name="Bellgard M.I."/>
        </authorList>
    </citation>
    <scope>NUCLEOTIDE SEQUENCE</scope>
    <source>
        <tissue evidence="1">Shoot tissue taken approximately 20 cm above the soil surface</tissue>
    </source>
</reference>
<organism evidence="1">
    <name type="scientific">Arundo donax</name>
    <name type="common">Giant reed</name>
    <name type="synonym">Donax arundinaceus</name>
    <dbReference type="NCBI Taxonomy" id="35708"/>
    <lineage>
        <taxon>Eukaryota</taxon>
        <taxon>Viridiplantae</taxon>
        <taxon>Streptophyta</taxon>
        <taxon>Embryophyta</taxon>
        <taxon>Tracheophyta</taxon>
        <taxon>Spermatophyta</taxon>
        <taxon>Magnoliopsida</taxon>
        <taxon>Liliopsida</taxon>
        <taxon>Poales</taxon>
        <taxon>Poaceae</taxon>
        <taxon>PACMAD clade</taxon>
        <taxon>Arundinoideae</taxon>
        <taxon>Arundineae</taxon>
        <taxon>Arundo</taxon>
    </lineage>
</organism>
<name>A0A0A9F2P4_ARUDO</name>